<reference evidence="12" key="1">
    <citation type="submission" date="2019-12" db="UniProtKB">
        <authorList>
            <consortium name="WormBaseParasite"/>
        </authorList>
    </citation>
    <scope>IDENTIFICATION</scope>
</reference>
<evidence type="ECO:0000256" key="4">
    <source>
        <dbReference type="ARBA" id="ARBA00022679"/>
    </source>
</evidence>
<evidence type="ECO:0000256" key="2">
    <source>
        <dbReference type="ARBA" id="ARBA00008661"/>
    </source>
</evidence>
<evidence type="ECO:0000256" key="3">
    <source>
        <dbReference type="ARBA" id="ARBA00022676"/>
    </source>
</evidence>
<dbReference type="STRING" id="70415.A0A5S6R5T8"/>
<keyword evidence="7" id="KW-1133">Transmembrane helix</keyword>
<sequence>MNGKRANSVFFLFLLIVVSWSFSDLLVVVYCKTIQIVFRFFHCWETEYATNVDFVGSQITVIHSPQPCLPFLHRYVLFVPSRTEDYQLRAAIRRTWMLDFLQDARFKVFFVLAGRTSQTVDQEIQREKDILLISAIESYYNITHKVHQAFKWIVSNCGSVHLVIRADPDVVVIKSSLLNYLGQLERPLVGTIVGYCRRYDCVMRVPFSKTCTAFKHYSKQFYPPYCFGFTYLFSANLLKPFLASWPGGYFHLDDILVTGLLPELLGTVTLVNEPSLFNSEQPFDTYPCEQLPISARSYANTELLEQRWKEHNERCRQRRSYSSSYLINGQRVQIIVIAFALSLWTTSGCIA</sequence>
<dbReference type="Proteomes" id="UP000046395">
    <property type="component" value="Unassembled WGS sequence"/>
</dbReference>
<protein>
    <recommendedName>
        <fullName evidence="10">Hexosyltransferase</fullName>
        <ecNumber evidence="10">2.4.1.-</ecNumber>
    </recommendedName>
</protein>
<evidence type="ECO:0000256" key="7">
    <source>
        <dbReference type="ARBA" id="ARBA00022989"/>
    </source>
</evidence>
<keyword evidence="5" id="KW-0812">Transmembrane</keyword>
<name>A0A5S6R5T8_TRIMR</name>
<dbReference type="GO" id="GO:0006493">
    <property type="term" value="P:protein O-linked glycosylation"/>
    <property type="evidence" value="ECO:0007669"/>
    <property type="project" value="TreeGrafter"/>
</dbReference>
<dbReference type="EC" id="2.4.1.-" evidence="10"/>
<evidence type="ECO:0000256" key="9">
    <source>
        <dbReference type="ARBA" id="ARBA00023136"/>
    </source>
</evidence>
<dbReference type="PANTHER" id="PTHR11214:SF376">
    <property type="entry name" value="HEXOSYLTRANSFERASE"/>
    <property type="match status" value="1"/>
</dbReference>
<keyword evidence="9" id="KW-0472">Membrane</keyword>
<proteinExistence type="inferred from homology"/>
<keyword evidence="4" id="KW-0808">Transferase</keyword>
<evidence type="ECO:0000256" key="10">
    <source>
        <dbReference type="RuleBase" id="RU363063"/>
    </source>
</evidence>
<accession>A0A5S6R5T8</accession>
<organism evidence="11 12">
    <name type="scientific">Trichuris muris</name>
    <name type="common">Mouse whipworm</name>
    <dbReference type="NCBI Taxonomy" id="70415"/>
    <lineage>
        <taxon>Eukaryota</taxon>
        <taxon>Metazoa</taxon>
        <taxon>Ecdysozoa</taxon>
        <taxon>Nematoda</taxon>
        <taxon>Enoplea</taxon>
        <taxon>Dorylaimia</taxon>
        <taxon>Trichinellida</taxon>
        <taxon>Trichuridae</taxon>
        <taxon>Trichuris</taxon>
    </lineage>
</organism>
<dbReference type="Gene3D" id="3.90.550.50">
    <property type="match status" value="1"/>
</dbReference>
<evidence type="ECO:0000256" key="8">
    <source>
        <dbReference type="ARBA" id="ARBA00023034"/>
    </source>
</evidence>
<evidence type="ECO:0000256" key="6">
    <source>
        <dbReference type="ARBA" id="ARBA00022968"/>
    </source>
</evidence>
<dbReference type="GO" id="GO:0016758">
    <property type="term" value="F:hexosyltransferase activity"/>
    <property type="evidence" value="ECO:0007669"/>
    <property type="project" value="InterPro"/>
</dbReference>
<evidence type="ECO:0000256" key="5">
    <source>
        <dbReference type="ARBA" id="ARBA00022692"/>
    </source>
</evidence>
<dbReference type="Pfam" id="PF01762">
    <property type="entry name" value="Galactosyl_T"/>
    <property type="match status" value="1"/>
</dbReference>
<evidence type="ECO:0000313" key="12">
    <source>
        <dbReference type="WBParaSite" id="TMUE_3000014798.1"/>
    </source>
</evidence>
<keyword evidence="3 10" id="KW-0328">Glycosyltransferase</keyword>
<dbReference type="WBParaSite" id="TMUE_3000014798.1">
    <property type="protein sequence ID" value="TMUE_3000014798.1"/>
    <property type="gene ID" value="WBGene00294148"/>
</dbReference>
<dbReference type="GO" id="GO:0000139">
    <property type="term" value="C:Golgi membrane"/>
    <property type="evidence" value="ECO:0007669"/>
    <property type="project" value="UniProtKB-SubCell"/>
</dbReference>
<keyword evidence="8 10" id="KW-0333">Golgi apparatus</keyword>
<comment type="similarity">
    <text evidence="2 10">Belongs to the glycosyltransferase 31 family.</text>
</comment>
<keyword evidence="6" id="KW-0735">Signal-anchor</keyword>
<dbReference type="InterPro" id="IPR002659">
    <property type="entry name" value="Glyco_trans_31"/>
</dbReference>
<dbReference type="PANTHER" id="PTHR11214">
    <property type="entry name" value="BETA-1,3-N-ACETYLGLUCOSAMINYLTRANSFERASE"/>
    <property type="match status" value="1"/>
</dbReference>
<keyword evidence="11" id="KW-1185">Reference proteome</keyword>
<dbReference type="AlphaFoldDB" id="A0A5S6R5T8"/>
<evidence type="ECO:0000256" key="1">
    <source>
        <dbReference type="ARBA" id="ARBA00004323"/>
    </source>
</evidence>
<comment type="subcellular location">
    <subcellularLocation>
        <location evidence="1 10">Golgi apparatus membrane</location>
        <topology evidence="1 10">Single-pass type II membrane protein</topology>
    </subcellularLocation>
</comment>
<evidence type="ECO:0000313" key="11">
    <source>
        <dbReference type="Proteomes" id="UP000046395"/>
    </source>
</evidence>